<sequence>MNERIIPRESVARHLSISPQVLVRYERLGLVRCIQEGDVEGYEPAQVRRIWSIMTYQRDLGVNLAGVEVILRLRDRMSHLHHHLSDLAAELQSLVDAPDSPDRPS</sequence>
<dbReference type="Proteomes" id="UP001216907">
    <property type="component" value="Unassembled WGS sequence"/>
</dbReference>
<reference evidence="1 2" key="1">
    <citation type="submission" date="2023-03" db="EMBL/GenBank/DDBJ databases">
        <title>Paludisphaera mucosa sp. nov. a novel planctomycete from northern fen.</title>
        <authorList>
            <person name="Ivanova A."/>
        </authorList>
    </citation>
    <scope>NUCLEOTIDE SEQUENCE [LARGE SCALE GENOMIC DNA]</scope>
    <source>
        <strain evidence="1 2">Pla2</strain>
    </source>
</reference>
<dbReference type="EMBL" id="JARRAG010000001">
    <property type="protein sequence ID" value="MDG3003794.1"/>
    <property type="molecule type" value="Genomic_DNA"/>
</dbReference>
<proteinExistence type="predicted"/>
<dbReference type="SUPFAM" id="SSF46955">
    <property type="entry name" value="Putative DNA-binding domain"/>
    <property type="match status" value="1"/>
</dbReference>
<dbReference type="Pfam" id="PF13591">
    <property type="entry name" value="MerR_2"/>
    <property type="match status" value="1"/>
</dbReference>
<dbReference type="Gene3D" id="1.10.1660.10">
    <property type="match status" value="1"/>
</dbReference>
<organism evidence="1 2">
    <name type="scientific">Paludisphaera mucosa</name>
    <dbReference type="NCBI Taxonomy" id="3030827"/>
    <lineage>
        <taxon>Bacteria</taxon>
        <taxon>Pseudomonadati</taxon>
        <taxon>Planctomycetota</taxon>
        <taxon>Planctomycetia</taxon>
        <taxon>Isosphaerales</taxon>
        <taxon>Isosphaeraceae</taxon>
        <taxon>Paludisphaera</taxon>
    </lineage>
</organism>
<evidence type="ECO:0000313" key="1">
    <source>
        <dbReference type="EMBL" id="MDG3003794.1"/>
    </source>
</evidence>
<dbReference type="RefSeq" id="WP_277860142.1">
    <property type="nucleotide sequence ID" value="NZ_JARRAG010000001.1"/>
</dbReference>
<name>A0ABT6F8D5_9BACT</name>
<evidence type="ECO:0000313" key="2">
    <source>
        <dbReference type="Proteomes" id="UP001216907"/>
    </source>
</evidence>
<protein>
    <submittedName>
        <fullName evidence="1">Chaperone modulator CbpM</fullName>
    </submittedName>
</protein>
<keyword evidence="2" id="KW-1185">Reference proteome</keyword>
<dbReference type="InterPro" id="IPR009061">
    <property type="entry name" value="DNA-bd_dom_put_sf"/>
</dbReference>
<accession>A0ABT6F8D5</accession>
<comment type="caution">
    <text evidence="1">The sequence shown here is derived from an EMBL/GenBank/DDBJ whole genome shotgun (WGS) entry which is preliminary data.</text>
</comment>
<gene>
    <name evidence="1" type="ORF">PZE19_08430</name>
</gene>